<proteinExistence type="predicted"/>
<dbReference type="Pfam" id="PF05721">
    <property type="entry name" value="PhyH"/>
    <property type="match status" value="1"/>
</dbReference>
<accession>A0A396RY38</accession>
<reference evidence="1 2" key="1">
    <citation type="submission" date="2018-08" db="EMBL/GenBank/DDBJ databases">
        <title>The multiple taxonomic identification of Sphingomonas gilva.</title>
        <authorList>
            <person name="Zhu D."/>
            <person name="Zheng S."/>
        </authorList>
    </citation>
    <scope>NUCLEOTIDE SEQUENCE [LARGE SCALE GENOMIC DNA]</scope>
    <source>
        <strain evidence="1 2">ZDH117</strain>
    </source>
</reference>
<evidence type="ECO:0000313" key="1">
    <source>
        <dbReference type="EMBL" id="RHW18641.1"/>
    </source>
</evidence>
<dbReference type="AlphaFoldDB" id="A0A396RY38"/>
<dbReference type="OrthoDB" id="9798771at2"/>
<dbReference type="InterPro" id="IPR008775">
    <property type="entry name" value="Phytyl_CoA_dOase-like"/>
</dbReference>
<sequence>MGLETAHALDAASIASFIDNGFVRIDRAFPKALAEQARAILWRDTGCDPHDRSTWTRPVVRLGQYGQPPFREAANMPLLHAAFDQLVGPGRWLPLGALGTFPVRFPSPIDPGDDGWHIDVSFGEDNPDFMEWRANVASRGRVLLMLFLFSDVGPEDAPTRIRAGSHIDIARQLAPASDSGLTLRELAADGFAGSAGRPEVLAVGEAGTVYLCHPFIVHAAQRHRGTRPRFLAQPPLLPREPIRLDRPDHDYSPVEQAIRGAIGEMAERRRFPGA</sequence>
<comment type="caution">
    <text evidence="1">The sequence shown here is derived from an EMBL/GenBank/DDBJ whole genome shotgun (WGS) entry which is preliminary data.</text>
</comment>
<name>A0A396RY38_9SPHN</name>
<dbReference type="Proteomes" id="UP000266693">
    <property type="component" value="Unassembled WGS sequence"/>
</dbReference>
<keyword evidence="1" id="KW-0560">Oxidoreductase</keyword>
<keyword evidence="2" id="KW-1185">Reference proteome</keyword>
<dbReference type="SUPFAM" id="SSF51197">
    <property type="entry name" value="Clavaminate synthase-like"/>
    <property type="match status" value="1"/>
</dbReference>
<protein>
    <submittedName>
        <fullName evidence="1">Phytanoyl-CoA dioxygenase</fullName>
    </submittedName>
</protein>
<dbReference type="Gene3D" id="2.60.120.620">
    <property type="entry name" value="q2cbj1_9rhob like domain"/>
    <property type="match status" value="1"/>
</dbReference>
<dbReference type="GO" id="GO:0016706">
    <property type="term" value="F:2-oxoglutarate-dependent dioxygenase activity"/>
    <property type="evidence" value="ECO:0007669"/>
    <property type="project" value="UniProtKB-ARBA"/>
</dbReference>
<gene>
    <name evidence="1" type="ORF">D1610_00240</name>
</gene>
<keyword evidence="1" id="KW-0223">Dioxygenase</keyword>
<evidence type="ECO:0000313" key="2">
    <source>
        <dbReference type="Proteomes" id="UP000266693"/>
    </source>
</evidence>
<dbReference type="EMBL" id="QWLV01000001">
    <property type="protein sequence ID" value="RHW18641.1"/>
    <property type="molecule type" value="Genomic_DNA"/>
</dbReference>
<dbReference type="RefSeq" id="WP_118862148.1">
    <property type="nucleotide sequence ID" value="NZ_QWLV01000001.1"/>
</dbReference>
<organism evidence="1 2">
    <name type="scientific">Sphingomonas gilva</name>
    <dbReference type="NCBI Taxonomy" id="2305907"/>
    <lineage>
        <taxon>Bacteria</taxon>
        <taxon>Pseudomonadati</taxon>
        <taxon>Pseudomonadota</taxon>
        <taxon>Alphaproteobacteria</taxon>
        <taxon>Sphingomonadales</taxon>
        <taxon>Sphingomonadaceae</taxon>
        <taxon>Sphingomonas</taxon>
    </lineage>
</organism>